<sequence length="93" mass="10885">MYGEDIVSLSECEMQYNNFKSGLDVSKRRVEFEESNAPKRFKKVPNLTQKELVHNIINRETVRRHVEKIKEEEKKRIQVNTATAISDNNGYGQ</sequence>
<gene>
    <name evidence="1" type="ORF">X777_07993</name>
</gene>
<evidence type="ECO:0000313" key="2">
    <source>
        <dbReference type="Proteomes" id="UP000053097"/>
    </source>
</evidence>
<keyword evidence="2" id="KW-1185">Reference proteome</keyword>
<accession>A0A026WBT4</accession>
<reference evidence="1 2" key="1">
    <citation type="journal article" date="2014" name="Curr. Biol.">
        <title>The genome of the clonal raider ant Cerapachys biroi.</title>
        <authorList>
            <person name="Oxley P.R."/>
            <person name="Ji L."/>
            <person name="Fetter-Pruneda I."/>
            <person name="McKenzie S.K."/>
            <person name="Li C."/>
            <person name="Hu H."/>
            <person name="Zhang G."/>
            <person name="Kronauer D.J."/>
        </authorList>
    </citation>
    <scope>NUCLEOTIDE SEQUENCE [LARGE SCALE GENOMIC DNA]</scope>
</reference>
<name>A0A026WBT4_OOCBI</name>
<dbReference type="EMBL" id="KK107324">
    <property type="protein sequence ID" value="EZA52514.1"/>
    <property type="molecule type" value="Genomic_DNA"/>
</dbReference>
<dbReference type="AlphaFoldDB" id="A0A026WBT4"/>
<dbReference type="Proteomes" id="UP000053097">
    <property type="component" value="Unassembled WGS sequence"/>
</dbReference>
<protein>
    <submittedName>
        <fullName evidence="1">Uncharacterized protein</fullName>
    </submittedName>
</protein>
<evidence type="ECO:0000313" key="1">
    <source>
        <dbReference type="EMBL" id="EZA52514.1"/>
    </source>
</evidence>
<organism evidence="1 2">
    <name type="scientific">Ooceraea biroi</name>
    <name type="common">Clonal raider ant</name>
    <name type="synonym">Cerapachys biroi</name>
    <dbReference type="NCBI Taxonomy" id="2015173"/>
    <lineage>
        <taxon>Eukaryota</taxon>
        <taxon>Metazoa</taxon>
        <taxon>Ecdysozoa</taxon>
        <taxon>Arthropoda</taxon>
        <taxon>Hexapoda</taxon>
        <taxon>Insecta</taxon>
        <taxon>Pterygota</taxon>
        <taxon>Neoptera</taxon>
        <taxon>Endopterygota</taxon>
        <taxon>Hymenoptera</taxon>
        <taxon>Apocrita</taxon>
        <taxon>Aculeata</taxon>
        <taxon>Formicoidea</taxon>
        <taxon>Formicidae</taxon>
        <taxon>Dorylinae</taxon>
        <taxon>Ooceraea</taxon>
    </lineage>
</organism>
<proteinExistence type="predicted"/>